<feature type="domain" description="Cas10/Cmr2 second palm" evidence="4">
    <location>
        <begin position="238"/>
        <end position="382"/>
    </location>
</feature>
<evidence type="ECO:0000259" key="4">
    <source>
        <dbReference type="Pfam" id="PF22335"/>
    </source>
</evidence>
<evidence type="ECO:0000313" key="6">
    <source>
        <dbReference type="Proteomes" id="UP000529417"/>
    </source>
</evidence>
<gene>
    <name evidence="5" type="ORF">HUK65_13725</name>
</gene>
<keyword evidence="2" id="KW-0051">Antiviral defense</keyword>
<accession>A0A7Z0I178</accession>
<dbReference type="Proteomes" id="UP000529417">
    <property type="component" value="Unassembled WGS sequence"/>
</dbReference>
<dbReference type="Pfam" id="PF22335">
    <property type="entry name" value="Cas10-Cmr2_palm2"/>
    <property type="match status" value="1"/>
</dbReference>
<evidence type="ECO:0000256" key="2">
    <source>
        <dbReference type="ARBA" id="ARBA00023118"/>
    </source>
</evidence>
<dbReference type="GO" id="GO:0051607">
    <property type="term" value="P:defense response to virus"/>
    <property type="evidence" value="ECO:0007669"/>
    <property type="project" value="UniProtKB-KW"/>
</dbReference>
<dbReference type="InterPro" id="IPR043128">
    <property type="entry name" value="Rev_trsase/Diguanyl_cyclase"/>
</dbReference>
<dbReference type="Gene3D" id="3.30.70.270">
    <property type="match status" value="1"/>
</dbReference>
<proteinExistence type="predicted"/>
<evidence type="ECO:0000256" key="3">
    <source>
        <dbReference type="SAM" id="MobiDB-lite"/>
    </source>
</evidence>
<protein>
    <recommendedName>
        <fullName evidence="4">Cas10/Cmr2 second palm domain-containing protein</fullName>
    </recommendedName>
</protein>
<feature type="region of interest" description="Disordered" evidence="3">
    <location>
        <begin position="55"/>
        <end position="76"/>
    </location>
</feature>
<dbReference type="GO" id="GO:0000166">
    <property type="term" value="F:nucleotide binding"/>
    <property type="evidence" value="ECO:0007669"/>
    <property type="project" value="UniProtKB-KW"/>
</dbReference>
<organism evidence="5 6">
    <name type="scientific">Rhabdonatronobacter sediminivivens</name>
    <dbReference type="NCBI Taxonomy" id="2743469"/>
    <lineage>
        <taxon>Bacteria</taxon>
        <taxon>Pseudomonadati</taxon>
        <taxon>Pseudomonadota</taxon>
        <taxon>Alphaproteobacteria</taxon>
        <taxon>Rhodobacterales</taxon>
        <taxon>Paracoccaceae</taxon>
        <taxon>Rhabdonatronobacter</taxon>
    </lineage>
</organism>
<evidence type="ECO:0000313" key="5">
    <source>
        <dbReference type="EMBL" id="NYS26049.1"/>
    </source>
</evidence>
<dbReference type="AlphaFoldDB" id="A0A7Z0I178"/>
<reference evidence="5 6" key="1">
    <citation type="journal article" date="2000" name="Arch. Microbiol.">
        <title>Rhodobaca bogoriensis gen. nov. and sp. nov., an alkaliphilic purple nonsulfur bacterium from African Rift Valley soda lakes.</title>
        <authorList>
            <person name="Milford A.D."/>
            <person name="Achenbach L.A."/>
            <person name="Jung D.O."/>
            <person name="Madigan M.T."/>
        </authorList>
    </citation>
    <scope>NUCLEOTIDE SEQUENCE [LARGE SCALE GENOMIC DNA]</scope>
    <source>
        <strain evidence="5 6">2376</strain>
    </source>
</reference>
<name>A0A7Z0I178_9RHOB</name>
<dbReference type="InterPro" id="IPR054767">
    <property type="entry name" value="Cas10-Cmr2_palm2"/>
</dbReference>
<keyword evidence="6" id="KW-1185">Reference proteome</keyword>
<evidence type="ECO:0000256" key="1">
    <source>
        <dbReference type="ARBA" id="ARBA00022741"/>
    </source>
</evidence>
<dbReference type="RefSeq" id="WP_179906846.1">
    <property type="nucleotide sequence ID" value="NZ_JACBXS010000031.1"/>
</dbReference>
<comment type="caution">
    <text evidence="5">The sequence shown here is derived from an EMBL/GenBank/DDBJ whole genome shotgun (WGS) entry which is preliminary data.</text>
</comment>
<sequence>MILVEIKLRRIQGFLFASPKLRDMVGANVMLGEAIRLGLTRKAIRHGSADLSAFDLQLPGADPEDPARPRAGEEFDSDDPAALARYGILAREGGHFRACFPDLSTAQAFCSDAQSFLLSQLPGLRFTIHWRDLAAGQFAHDQKVPFDEAVDHVQEDAIIAAPMFAVCSGLGSGRAVDTYRNEPVSDGVLNRRQAYEDFRNFGERAAATTGDVIGLMEPGLREHGCLPKDLKALCGREYMAVIHADGNSIGNAVKQIIDRHIVNDDASFLTREAAVEKFFFENRLAFRKAVNTALKGRFAGKDGDPKTEGRTRPYQLLMLGGDDLLMVCRARDAMRLVLEITQELKKLSGAPTIGVGVAIASPNVPFHHLNGLAETLTASAKRLYRCLEGVRRPASVIDWHVETGSWSNDPLAQRRRHHLIVSETPDGREHCVTIQRPIPILPDAAGRQGQGEAEQVGPDLSCLNGLVDAAAELHAHRVARSQLRALVPALGRGRRLSTFTYRDAPSDLLKILGDTAKVGLQEPWRQSAPGCWITPIPDLVEIFEIDRLATAGRPTAEAS</sequence>
<keyword evidence="1" id="KW-0547">Nucleotide-binding</keyword>
<dbReference type="EMBL" id="JACBXS010000031">
    <property type="protein sequence ID" value="NYS26049.1"/>
    <property type="molecule type" value="Genomic_DNA"/>
</dbReference>